<evidence type="ECO:0000313" key="3">
    <source>
        <dbReference type="Proteomes" id="UP000198287"/>
    </source>
</evidence>
<reference evidence="2 3" key="1">
    <citation type="submission" date="2015-12" db="EMBL/GenBank/DDBJ databases">
        <title>The genome of Folsomia candida.</title>
        <authorList>
            <person name="Faddeeva A."/>
            <person name="Derks M.F."/>
            <person name="Anvar Y."/>
            <person name="Smit S."/>
            <person name="Van Straalen N."/>
            <person name="Roelofs D."/>
        </authorList>
    </citation>
    <scope>NUCLEOTIDE SEQUENCE [LARGE SCALE GENOMIC DNA]</scope>
    <source>
        <strain evidence="2 3">VU population</strain>
        <tissue evidence="2">Whole body</tissue>
    </source>
</reference>
<gene>
    <name evidence="2" type="ORF">Fcan01_27920</name>
</gene>
<feature type="transmembrane region" description="Helical" evidence="1">
    <location>
        <begin position="141"/>
        <end position="158"/>
    </location>
</feature>
<sequence>MVEFLSSILASKSLAHFNTSIDPRQTHAIMDNHHIFEPTSTLLRLNSSRSVLIGKDGTPFVSLWCDQRHRNWLSPLLARKLGELDFSGMAGRWDDLQRVTDVQLILKLIRDPAYKRYVKGFRPNRKSAKEVPIQLKEVKSIFILSSFLFLLALTSFGVEAGHVNRTKKAHWNGYKADIKPNKCINSYIRKKLKAIGNRSDDGAPQFRSPAKNIYAGESDKWDILYV</sequence>
<proteinExistence type="predicted"/>
<keyword evidence="1" id="KW-1133">Transmembrane helix</keyword>
<keyword evidence="1" id="KW-0812">Transmembrane</keyword>
<evidence type="ECO:0000313" key="2">
    <source>
        <dbReference type="EMBL" id="OXA37333.1"/>
    </source>
</evidence>
<dbReference type="EMBL" id="LNIX01000059">
    <property type="protein sequence ID" value="OXA37333.1"/>
    <property type="molecule type" value="Genomic_DNA"/>
</dbReference>
<dbReference type="STRING" id="158441.A0A226CWI0"/>
<protein>
    <submittedName>
        <fullName evidence="2">Uncharacterized protein</fullName>
    </submittedName>
</protein>
<organism evidence="2 3">
    <name type="scientific">Folsomia candida</name>
    <name type="common">Springtail</name>
    <dbReference type="NCBI Taxonomy" id="158441"/>
    <lineage>
        <taxon>Eukaryota</taxon>
        <taxon>Metazoa</taxon>
        <taxon>Ecdysozoa</taxon>
        <taxon>Arthropoda</taxon>
        <taxon>Hexapoda</taxon>
        <taxon>Collembola</taxon>
        <taxon>Entomobryomorpha</taxon>
        <taxon>Isotomoidea</taxon>
        <taxon>Isotomidae</taxon>
        <taxon>Proisotominae</taxon>
        <taxon>Folsomia</taxon>
    </lineage>
</organism>
<evidence type="ECO:0000256" key="1">
    <source>
        <dbReference type="SAM" id="Phobius"/>
    </source>
</evidence>
<name>A0A226CWI0_FOLCA</name>
<comment type="caution">
    <text evidence="2">The sequence shown here is derived from an EMBL/GenBank/DDBJ whole genome shotgun (WGS) entry which is preliminary data.</text>
</comment>
<keyword evidence="3" id="KW-1185">Reference proteome</keyword>
<dbReference type="AlphaFoldDB" id="A0A226CWI0"/>
<keyword evidence="1" id="KW-0472">Membrane</keyword>
<dbReference type="Proteomes" id="UP000198287">
    <property type="component" value="Unassembled WGS sequence"/>
</dbReference>
<accession>A0A226CWI0</accession>
<dbReference type="OrthoDB" id="3219649at2759"/>